<comment type="similarity">
    <text evidence="5">Belongs to the UreE family.</text>
</comment>
<evidence type="ECO:0000313" key="8">
    <source>
        <dbReference type="EMBL" id="MET4636106.1"/>
    </source>
</evidence>
<dbReference type="CDD" id="cd00571">
    <property type="entry name" value="UreE"/>
    <property type="match status" value="1"/>
</dbReference>
<dbReference type="SMART" id="SM00988">
    <property type="entry name" value="UreE_N"/>
    <property type="match status" value="1"/>
</dbReference>
<evidence type="ECO:0000256" key="2">
    <source>
        <dbReference type="ARBA" id="ARBA00022490"/>
    </source>
</evidence>
<name>A0ABV2R513_9HYPH</name>
<dbReference type="HAMAP" id="MF_00822">
    <property type="entry name" value="UreE"/>
    <property type="match status" value="1"/>
</dbReference>
<dbReference type="Pfam" id="PF02814">
    <property type="entry name" value="UreE_N"/>
    <property type="match status" value="1"/>
</dbReference>
<evidence type="ECO:0000256" key="5">
    <source>
        <dbReference type="HAMAP-Rule" id="MF_00822"/>
    </source>
</evidence>
<comment type="function">
    <text evidence="5">Involved in urease metallocenter assembly. Binds nickel. Probably functions as a nickel donor during metallocenter assembly.</text>
</comment>
<dbReference type="EMBL" id="JBEPSM010000004">
    <property type="protein sequence ID" value="MET4636106.1"/>
    <property type="molecule type" value="Genomic_DNA"/>
</dbReference>
<dbReference type="InterPro" id="IPR007864">
    <property type="entry name" value="UreE_C_dom"/>
</dbReference>
<dbReference type="Gene3D" id="2.60.260.20">
    <property type="entry name" value="Urease metallochaperone UreE, N-terminal domain"/>
    <property type="match status" value="1"/>
</dbReference>
<dbReference type="InterPro" id="IPR012406">
    <property type="entry name" value="UreE"/>
</dbReference>
<keyword evidence="9" id="KW-1185">Reference proteome</keyword>
<organism evidence="8 9">
    <name type="scientific">Kaistia defluvii</name>
    <dbReference type="NCBI Taxonomy" id="410841"/>
    <lineage>
        <taxon>Bacteria</taxon>
        <taxon>Pseudomonadati</taxon>
        <taxon>Pseudomonadota</taxon>
        <taxon>Alphaproteobacteria</taxon>
        <taxon>Hyphomicrobiales</taxon>
        <taxon>Kaistiaceae</taxon>
        <taxon>Kaistia</taxon>
    </lineage>
</organism>
<protein>
    <recommendedName>
        <fullName evidence="5">Urease accessory protein UreE</fullName>
    </recommendedName>
</protein>
<proteinExistence type="inferred from homology"/>
<dbReference type="SUPFAM" id="SSF69287">
    <property type="entry name" value="Urease metallochaperone UreE, N-terminal domain"/>
    <property type="match status" value="1"/>
</dbReference>
<dbReference type="InterPro" id="IPR004029">
    <property type="entry name" value="UreE_N"/>
</dbReference>
<feature type="domain" description="UreE urease accessory N-terminal" evidence="7">
    <location>
        <begin position="3"/>
        <end position="67"/>
    </location>
</feature>
<accession>A0ABV2R513</accession>
<dbReference type="Gene3D" id="3.30.70.790">
    <property type="entry name" value="UreE, C-terminal domain"/>
    <property type="match status" value="1"/>
</dbReference>
<comment type="subcellular location">
    <subcellularLocation>
        <location evidence="1 5">Cytoplasm</location>
    </subcellularLocation>
</comment>
<dbReference type="RefSeq" id="WP_354553655.1">
    <property type="nucleotide sequence ID" value="NZ_JBEPSM010000004.1"/>
</dbReference>
<gene>
    <name evidence="5" type="primary">ureE</name>
    <name evidence="8" type="ORF">ABIE08_004064</name>
</gene>
<evidence type="ECO:0000256" key="3">
    <source>
        <dbReference type="ARBA" id="ARBA00022596"/>
    </source>
</evidence>
<evidence type="ECO:0000256" key="1">
    <source>
        <dbReference type="ARBA" id="ARBA00004496"/>
    </source>
</evidence>
<keyword evidence="4 5" id="KW-0143">Chaperone</keyword>
<keyword evidence="2 5" id="KW-0963">Cytoplasm</keyword>
<dbReference type="SUPFAM" id="SSF69737">
    <property type="entry name" value="Urease metallochaperone UreE, C-terminal domain"/>
    <property type="match status" value="1"/>
</dbReference>
<dbReference type="InterPro" id="IPR036118">
    <property type="entry name" value="UreE_N_sf"/>
</dbReference>
<comment type="caution">
    <text evidence="8">The sequence shown here is derived from an EMBL/GenBank/DDBJ whole genome shotgun (WGS) entry which is preliminary data.</text>
</comment>
<evidence type="ECO:0000256" key="6">
    <source>
        <dbReference type="SAM" id="MobiDB-lite"/>
    </source>
</evidence>
<sequence>MIRATTILPAGSWTGAVADTVLLDYEARRRGRLAMSAKGGVSFLLDLPMPVGLRDGDGLLLEDGRIIAVEAAREPLIEVSAGSLPKLVRIAWHIGNRQLPTQMMGDHLRIRPDPLVEAKLTELGAILHRIEAPFDPESAPQDDDNPWAGFWQSFAGQPFSPGFEQADGPSHSEGRGFFHRHGPTFAEAHGHAFSAGRSRQSHSWSESHARSPGHQRRDPGETREPDPDDPSARHG</sequence>
<keyword evidence="3 5" id="KW-0533">Nickel</keyword>
<evidence type="ECO:0000313" key="9">
    <source>
        <dbReference type="Proteomes" id="UP001549321"/>
    </source>
</evidence>
<dbReference type="Proteomes" id="UP001549321">
    <property type="component" value="Unassembled WGS sequence"/>
</dbReference>
<evidence type="ECO:0000259" key="7">
    <source>
        <dbReference type="SMART" id="SM00988"/>
    </source>
</evidence>
<feature type="region of interest" description="Disordered" evidence="6">
    <location>
        <begin position="158"/>
        <end position="235"/>
    </location>
</feature>
<feature type="compositionally biased region" description="Basic and acidic residues" evidence="6">
    <location>
        <begin position="205"/>
        <end position="235"/>
    </location>
</feature>
<evidence type="ECO:0000256" key="4">
    <source>
        <dbReference type="ARBA" id="ARBA00023186"/>
    </source>
</evidence>
<dbReference type="Pfam" id="PF05194">
    <property type="entry name" value="UreE_C"/>
    <property type="match status" value="1"/>
</dbReference>
<reference evidence="8 9" key="1">
    <citation type="submission" date="2024-06" db="EMBL/GenBank/DDBJ databases">
        <title>Sorghum-associated microbial communities from plants grown in Nebraska, USA.</title>
        <authorList>
            <person name="Schachtman D."/>
        </authorList>
    </citation>
    <scope>NUCLEOTIDE SEQUENCE [LARGE SCALE GENOMIC DNA]</scope>
    <source>
        <strain evidence="8 9">3207</strain>
    </source>
</reference>